<feature type="transmembrane region" description="Helical" evidence="19">
    <location>
        <begin position="224"/>
        <end position="245"/>
    </location>
</feature>
<gene>
    <name evidence="20" type="ORF">LY56_00381</name>
</gene>
<evidence type="ECO:0000256" key="3">
    <source>
        <dbReference type="ARBA" id="ARBA00005119"/>
    </source>
</evidence>
<dbReference type="Proteomes" id="UP000249364">
    <property type="component" value="Unassembled WGS sequence"/>
</dbReference>
<evidence type="ECO:0000256" key="9">
    <source>
        <dbReference type="ARBA" id="ARBA00022516"/>
    </source>
</evidence>
<organism evidence="20 21">
    <name type="scientific">Roseinatronobacter thiooxidans</name>
    <dbReference type="NCBI Taxonomy" id="121821"/>
    <lineage>
        <taxon>Bacteria</taxon>
        <taxon>Pseudomonadati</taxon>
        <taxon>Pseudomonadota</taxon>
        <taxon>Alphaproteobacteria</taxon>
        <taxon>Rhodobacterales</taxon>
        <taxon>Paracoccaceae</taxon>
        <taxon>Roseinatronobacter</taxon>
    </lineage>
</organism>
<dbReference type="UniPathway" id="UPA00557">
    <property type="reaction ID" value="UER00614"/>
</dbReference>
<evidence type="ECO:0000256" key="11">
    <source>
        <dbReference type="ARBA" id="ARBA00022692"/>
    </source>
</evidence>
<dbReference type="GO" id="GO:0004605">
    <property type="term" value="F:phosphatidate cytidylyltransferase activity"/>
    <property type="evidence" value="ECO:0007669"/>
    <property type="project" value="UniProtKB-EC"/>
</dbReference>
<evidence type="ECO:0000256" key="7">
    <source>
        <dbReference type="ARBA" id="ARBA00019373"/>
    </source>
</evidence>
<comment type="similarity">
    <text evidence="5 18">Belongs to the CDS family.</text>
</comment>
<evidence type="ECO:0000256" key="10">
    <source>
        <dbReference type="ARBA" id="ARBA00022679"/>
    </source>
</evidence>
<keyword evidence="11 18" id="KW-0812">Transmembrane</keyword>
<comment type="pathway">
    <text evidence="3 18">Phospholipid metabolism; CDP-diacylglycerol biosynthesis; CDP-diacylglycerol from sn-glycerol 3-phosphate: step 3/3.</text>
</comment>
<sequence length="246" mass="25501">MAAIGIAAVWAGGLWFTVLVCALCGLMVWELTRMLDKDAPRGKAEAAGLTAAVALLVFWVQLAGGWLLGVLALSVFLLAWRFPKDRGIAAAYLALILFAGLGLIALRDSFGWVWVLWLVLLVIGSDVAGYFAGRLLGGPKLWPRVSPKKTWSGTVAGWVLAAAIGAAFMPALGAGAGLVAVSVLVAMAGQAGDIAESAIKRHAGVKDSSALIPGHGGVMDRFDAMIAAALIMLILTEVGVIARLLS</sequence>
<keyword evidence="10 18" id="KW-0808">Transferase</keyword>
<keyword evidence="12 18" id="KW-0548">Nucleotidyltransferase</keyword>
<evidence type="ECO:0000256" key="15">
    <source>
        <dbReference type="ARBA" id="ARBA00023136"/>
    </source>
</evidence>
<keyword evidence="9" id="KW-0444">Lipid biosynthesis</keyword>
<dbReference type="AlphaFoldDB" id="A0A2W7QQC3"/>
<comment type="catalytic activity">
    <reaction evidence="1 18">
        <text>a 1,2-diacyl-sn-glycero-3-phosphate + CTP + H(+) = a CDP-1,2-diacyl-sn-glycerol + diphosphate</text>
        <dbReference type="Rhea" id="RHEA:16229"/>
        <dbReference type="ChEBI" id="CHEBI:15378"/>
        <dbReference type="ChEBI" id="CHEBI:33019"/>
        <dbReference type="ChEBI" id="CHEBI:37563"/>
        <dbReference type="ChEBI" id="CHEBI:58332"/>
        <dbReference type="ChEBI" id="CHEBI:58608"/>
        <dbReference type="EC" id="2.7.7.41"/>
    </reaction>
</comment>
<accession>A0A2W7QQC3</accession>
<reference evidence="20 21" key="1">
    <citation type="submission" date="2018-06" db="EMBL/GenBank/DDBJ databases">
        <title>Genomic Encyclopedia of Archaeal and Bacterial Type Strains, Phase II (KMG-II): from individual species to whole genera.</title>
        <authorList>
            <person name="Goeker M."/>
        </authorList>
    </citation>
    <scope>NUCLEOTIDE SEQUENCE [LARGE SCALE GENOMIC DNA]</scope>
    <source>
        <strain evidence="20 21">DSM 13087</strain>
    </source>
</reference>
<dbReference type="PANTHER" id="PTHR46382:SF1">
    <property type="entry name" value="PHOSPHATIDATE CYTIDYLYLTRANSFERASE"/>
    <property type="match status" value="1"/>
</dbReference>
<feature type="transmembrane region" description="Helical" evidence="19">
    <location>
        <begin position="87"/>
        <end position="106"/>
    </location>
</feature>
<dbReference type="EC" id="2.7.7.41" evidence="6 18"/>
<keyword evidence="13 19" id="KW-1133">Transmembrane helix</keyword>
<keyword evidence="17" id="KW-1208">Phospholipid metabolism</keyword>
<keyword evidence="14" id="KW-0443">Lipid metabolism</keyword>
<comment type="caution">
    <text evidence="20">The sequence shown here is derived from an EMBL/GenBank/DDBJ whole genome shotgun (WGS) entry which is preliminary data.</text>
</comment>
<feature type="transmembrane region" description="Helical" evidence="19">
    <location>
        <begin position="112"/>
        <end position="133"/>
    </location>
</feature>
<evidence type="ECO:0000256" key="8">
    <source>
        <dbReference type="ARBA" id="ARBA00022475"/>
    </source>
</evidence>
<feature type="transmembrane region" description="Helical" evidence="19">
    <location>
        <begin position="7"/>
        <end position="29"/>
    </location>
</feature>
<dbReference type="PANTHER" id="PTHR46382">
    <property type="entry name" value="PHOSPHATIDATE CYTIDYLYLTRANSFERASE"/>
    <property type="match status" value="1"/>
</dbReference>
<dbReference type="PROSITE" id="PS01315">
    <property type="entry name" value="CDS"/>
    <property type="match status" value="1"/>
</dbReference>
<evidence type="ECO:0000256" key="18">
    <source>
        <dbReference type="RuleBase" id="RU003938"/>
    </source>
</evidence>
<evidence type="ECO:0000313" key="21">
    <source>
        <dbReference type="Proteomes" id="UP000249364"/>
    </source>
</evidence>
<keyword evidence="15 19" id="KW-0472">Membrane</keyword>
<dbReference type="EMBL" id="QKZQ01000001">
    <property type="protein sequence ID" value="PZX48230.1"/>
    <property type="molecule type" value="Genomic_DNA"/>
</dbReference>
<dbReference type="GO" id="GO:0005886">
    <property type="term" value="C:plasma membrane"/>
    <property type="evidence" value="ECO:0007669"/>
    <property type="project" value="UniProtKB-SubCell"/>
</dbReference>
<evidence type="ECO:0000256" key="6">
    <source>
        <dbReference type="ARBA" id="ARBA00012487"/>
    </source>
</evidence>
<evidence type="ECO:0000256" key="13">
    <source>
        <dbReference type="ARBA" id="ARBA00022989"/>
    </source>
</evidence>
<evidence type="ECO:0000256" key="2">
    <source>
        <dbReference type="ARBA" id="ARBA00004651"/>
    </source>
</evidence>
<evidence type="ECO:0000256" key="19">
    <source>
        <dbReference type="SAM" id="Phobius"/>
    </source>
</evidence>
<evidence type="ECO:0000256" key="14">
    <source>
        <dbReference type="ARBA" id="ARBA00023098"/>
    </source>
</evidence>
<dbReference type="GO" id="GO:0016024">
    <property type="term" value="P:CDP-diacylglycerol biosynthetic process"/>
    <property type="evidence" value="ECO:0007669"/>
    <property type="project" value="UniProtKB-UniPathway"/>
</dbReference>
<evidence type="ECO:0000256" key="4">
    <source>
        <dbReference type="ARBA" id="ARBA00005189"/>
    </source>
</evidence>
<feature type="transmembrane region" description="Helical" evidence="19">
    <location>
        <begin position="154"/>
        <end position="187"/>
    </location>
</feature>
<feature type="transmembrane region" description="Helical" evidence="19">
    <location>
        <begin position="49"/>
        <end position="80"/>
    </location>
</feature>
<keyword evidence="21" id="KW-1185">Reference proteome</keyword>
<comment type="pathway">
    <text evidence="4">Lipid metabolism.</text>
</comment>
<comment type="subcellular location">
    <subcellularLocation>
        <location evidence="2">Cell membrane</location>
        <topology evidence="2">Multi-pass membrane protein</topology>
    </subcellularLocation>
</comment>
<evidence type="ECO:0000313" key="20">
    <source>
        <dbReference type="EMBL" id="PZX48230.1"/>
    </source>
</evidence>
<keyword evidence="8" id="KW-1003">Cell membrane</keyword>
<protein>
    <recommendedName>
        <fullName evidence="7 18">Phosphatidate cytidylyltransferase</fullName>
        <ecNumber evidence="6 18">2.7.7.41</ecNumber>
    </recommendedName>
</protein>
<keyword evidence="16" id="KW-0594">Phospholipid biosynthesis</keyword>
<proteinExistence type="inferred from homology"/>
<evidence type="ECO:0000256" key="17">
    <source>
        <dbReference type="ARBA" id="ARBA00023264"/>
    </source>
</evidence>
<name>A0A2W7QQC3_9RHOB</name>
<dbReference type="Pfam" id="PF01148">
    <property type="entry name" value="CTP_transf_1"/>
    <property type="match status" value="1"/>
</dbReference>
<evidence type="ECO:0000256" key="5">
    <source>
        <dbReference type="ARBA" id="ARBA00010185"/>
    </source>
</evidence>
<dbReference type="InterPro" id="IPR000374">
    <property type="entry name" value="PC_trans"/>
</dbReference>
<evidence type="ECO:0000256" key="1">
    <source>
        <dbReference type="ARBA" id="ARBA00001698"/>
    </source>
</evidence>
<evidence type="ECO:0000256" key="16">
    <source>
        <dbReference type="ARBA" id="ARBA00023209"/>
    </source>
</evidence>
<evidence type="ECO:0000256" key="12">
    <source>
        <dbReference type="ARBA" id="ARBA00022695"/>
    </source>
</evidence>
<dbReference type="STRING" id="121821.GCA_001870675_02453"/>